<keyword evidence="18" id="KW-0732">Signal</keyword>
<evidence type="ECO:0000256" key="14">
    <source>
        <dbReference type="ARBA" id="ARBA00023128"/>
    </source>
</evidence>
<dbReference type="GO" id="GO:0006120">
    <property type="term" value="P:mitochondrial electron transport, NADH to ubiquinone"/>
    <property type="evidence" value="ECO:0007669"/>
    <property type="project" value="InterPro"/>
</dbReference>
<dbReference type="InterPro" id="IPR001750">
    <property type="entry name" value="ND/Mrp_TM"/>
</dbReference>
<reference evidence="21" key="1">
    <citation type="journal article" date="1997" name="Mol. Biol. Evol.">
        <title>Replication slippage may cause parallel evolution in the secondary structures of mitochondrial transfer RNAs.</title>
        <authorList>
            <person name="Macey J.R."/>
            <person name="Larson A."/>
            <person name="Ananjeva N.B."/>
            <person name="Papenfuss T.J."/>
        </authorList>
    </citation>
    <scope>NUCLEOTIDE SEQUENCE</scope>
</reference>
<dbReference type="InterPro" id="IPR010933">
    <property type="entry name" value="NADH_DH_su2_C"/>
</dbReference>
<accession>Q9G357</accession>
<gene>
    <name evidence="21" type="primary">ND2</name>
</gene>
<dbReference type="PANTHER" id="PTHR46552">
    <property type="entry name" value="NADH-UBIQUINONE OXIDOREDUCTASE CHAIN 2"/>
    <property type="match status" value="1"/>
</dbReference>
<geneLocation type="mitochondrion" evidence="21"/>
<evidence type="ECO:0000256" key="15">
    <source>
        <dbReference type="ARBA" id="ARBA00023136"/>
    </source>
</evidence>
<evidence type="ECO:0000256" key="13">
    <source>
        <dbReference type="ARBA" id="ARBA00023075"/>
    </source>
</evidence>
<dbReference type="EMBL" id="AF128505">
    <property type="protein sequence ID" value="AAG00751.1"/>
    <property type="molecule type" value="Genomic_DNA"/>
</dbReference>
<keyword evidence="13 17" id="KW-0830">Ubiquinone</keyword>
<feature type="transmembrane region" description="Helical" evidence="17">
    <location>
        <begin position="241"/>
        <end position="263"/>
    </location>
</feature>
<comment type="function">
    <text evidence="17">Core subunit of the mitochondrial membrane respiratory chain NADH dehydrogenase (Complex I) which catalyzes electron transfer from NADH through the respiratory chain, using ubiquinone as an electron acceptor. Essential for the catalytic activity and assembly of complex I.</text>
</comment>
<evidence type="ECO:0000256" key="6">
    <source>
        <dbReference type="ARBA" id="ARBA00022660"/>
    </source>
</evidence>
<dbReference type="GO" id="GO:0008137">
    <property type="term" value="F:NADH dehydrogenase (ubiquinone) activity"/>
    <property type="evidence" value="ECO:0007669"/>
    <property type="project" value="UniProtKB-EC"/>
</dbReference>
<evidence type="ECO:0000256" key="16">
    <source>
        <dbReference type="ARBA" id="ARBA00049551"/>
    </source>
</evidence>
<feature type="transmembrane region" description="Helical" evidence="17">
    <location>
        <begin position="284"/>
        <end position="304"/>
    </location>
</feature>
<evidence type="ECO:0000256" key="17">
    <source>
        <dbReference type="RuleBase" id="RU003403"/>
    </source>
</evidence>
<evidence type="ECO:0000256" key="1">
    <source>
        <dbReference type="ARBA" id="ARBA00004448"/>
    </source>
</evidence>
<feature type="transmembrane region" description="Helical" evidence="17">
    <location>
        <begin position="58"/>
        <end position="82"/>
    </location>
</feature>
<reference evidence="21" key="3">
    <citation type="journal article" date="2000" name="Syst. Biol.">
        <title>Evolution and phylogenetic information content of mitochondrial genomic structural features illustrated with acrodont lizards.</title>
        <authorList>
            <person name="Macey J.R."/>
            <person name="Schulte J.A.II."/>
            <person name="Larson A."/>
        </authorList>
    </citation>
    <scope>NUCLEOTIDE SEQUENCE</scope>
</reference>
<keyword evidence="12 17" id="KW-0520">NAD</keyword>
<dbReference type="InterPro" id="IPR050175">
    <property type="entry name" value="Complex_I_Subunit_2"/>
</dbReference>
<comment type="catalytic activity">
    <reaction evidence="16 17">
        <text>a ubiquinone + NADH + 5 H(+)(in) = a ubiquinol + NAD(+) + 4 H(+)(out)</text>
        <dbReference type="Rhea" id="RHEA:29091"/>
        <dbReference type="Rhea" id="RHEA-COMP:9565"/>
        <dbReference type="Rhea" id="RHEA-COMP:9566"/>
        <dbReference type="ChEBI" id="CHEBI:15378"/>
        <dbReference type="ChEBI" id="CHEBI:16389"/>
        <dbReference type="ChEBI" id="CHEBI:17976"/>
        <dbReference type="ChEBI" id="CHEBI:57540"/>
        <dbReference type="ChEBI" id="CHEBI:57945"/>
        <dbReference type="EC" id="7.1.1.2"/>
    </reaction>
</comment>
<feature type="transmembrane region" description="Helical" evidence="17">
    <location>
        <begin position="30"/>
        <end position="46"/>
    </location>
</feature>
<dbReference type="PRINTS" id="PR01436">
    <property type="entry name" value="NADHDHGNASE2"/>
</dbReference>
<dbReference type="InterPro" id="IPR003917">
    <property type="entry name" value="NADH_UbQ_OxRdtase_chain2"/>
</dbReference>
<dbReference type="Pfam" id="PF06444">
    <property type="entry name" value="NADH_dehy_S2_C"/>
    <property type="match status" value="1"/>
</dbReference>
<name>Q9G357_AGAAT</name>
<evidence type="ECO:0000259" key="19">
    <source>
        <dbReference type="Pfam" id="PF00361"/>
    </source>
</evidence>
<dbReference type="Pfam" id="PF00361">
    <property type="entry name" value="Proton_antipo_M"/>
    <property type="match status" value="1"/>
</dbReference>
<evidence type="ECO:0000256" key="7">
    <source>
        <dbReference type="ARBA" id="ARBA00022692"/>
    </source>
</evidence>
<keyword evidence="14 17" id="KW-0496">Mitochondrion</keyword>
<keyword evidence="6 17" id="KW-0679">Respiratory chain</keyword>
<feature type="chain" id="PRO_5004325917" description="NADH-ubiquinone oxidoreductase chain 2" evidence="18">
    <location>
        <begin position="21"/>
        <end position="348"/>
    </location>
</feature>
<feature type="transmembrane region" description="Helical" evidence="17">
    <location>
        <begin position="324"/>
        <end position="346"/>
    </location>
</feature>
<comment type="similarity">
    <text evidence="2 17">Belongs to the complex I subunit 2 family.</text>
</comment>
<protein>
    <recommendedName>
        <fullName evidence="4 17">NADH-ubiquinone oxidoreductase chain 2</fullName>
        <ecNumber evidence="3 17">7.1.1.2</ecNumber>
    </recommendedName>
</protein>
<feature type="signal peptide" evidence="18">
    <location>
        <begin position="1"/>
        <end position="20"/>
    </location>
</feature>
<evidence type="ECO:0000256" key="10">
    <source>
        <dbReference type="ARBA" id="ARBA00022982"/>
    </source>
</evidence>
<feature type="transmembrane region" description="Helical" evidence="17">
    <location>
        <begin position="94"/>
        <end position="117"/>
    </location>
</feature>
<keyword evidence="9 17" id="KW-1278">Translocase</keyword>
<evidence type="ECO:0000256" key="3">
    <source>
        <dbReference type="ARBA" id="ARBA00012944"/>
    </source>
</evidence>
<evidence type="ECO:0000256" key="8">
    <source>
        <dbReference type="ARBA" id="ARBA00022792"/>
    </source>
</evidence>
<keyword evidence="7 17" id="KW-0812">Transmembrane</keyword>
<feature type="transmembrane region" description="Helical" evidence="17">
    <location>
        <begin position="193"/>
        <end position="221"/>
    </location>
</feature>
<dbReference type="AlphaFoldDB" id="Q9G357"/>
<keyword evidence="8 17" id="KW-0999">Mitochondrion inner membrane</keyword>
<evidence type="ECO:0000256" key="5">
    <source>
        <dbReference type="ARBA" id="ARBA00022448"/>
    </source>
</evidence>
<reference evidence="21" key="2">
    <citation type="journal article" date="2000" name="Syst. Biol.">
        <title>Evaluating trans-tethys migration: an example using acrodont lizard phylogenetics.</title>
        <authorList>
            <person name="Macey J.R."/>
            <person name="Schulte J.A.II."/>
            <person name="Larson A."/>
            <person name="Ananjeva N.B."/>
            <person name="Wang Y."/>
            <person name="Pethiyagoda R."/>
            <person name="Rastegar-Pouyani N."/>
            <person name="Papenfuss T.J."/>
        </authorList>
    </citation>
    <scope>NUCLEOTIDE SEQUENCE</scope>
</reference>
<dbReference type="PANTHER" id="PTHR46552:SF1">
    <property type="entry name" value="NADH-UBIQUINONE OXIDOREDUCTASE CHAIN 2"/>
    <property type="match status" value="1"/>
</dbReference>
<keyword evidence="5" id="KW-0813">Transport</keyword>
<evidence type="ECO:0000256" key="18">
    <source>
        <dbReference type="SAM" id="SignalP"/>
    </source>
</evidence>
<dbReference type="EC" id="7.1.1.2" evidence="3 17"/>
<proteinExistence type="inferred from homology"/>
<keyword evidence="11 17" id="KW-1133">Transmembrane helix</keyword>
<keyword evidence="10 17" id="KW-0249">Electron transport</keyword>
<evidence type="ECO:0000256" key="12">
    <source>
        <dbReference type="ARBA" id="ARBA00023027"/>
    </source>
</evidence>
<evidence type="ECO:0000256" key="9">
    <source>
        <dbReference type="ARBA" id="ARBA00022967"/>
    </source>
</evidence>
<evidence type="ECO:0000256" key="2">
    <source>
        <dbReference type="ARBA" id="ARBA00007012"/>
    </source>
</evidence>
<comment type="subcellular location">
    <subcellularLocation>
        <location evidence="1 17">Mitochondrion inner membrane</location>
        <topology evidence="1 17">Multi-pass membrane protein</topology>
    </subcellularLocation>
</comment>
<feature type="domain" description="NADH:quinone oxidoreductase/Mrp antiporter transmembrane" evidence="19">
    <location>
        <begin position="25"/>
        <end position="289"/>
    </location>
</feature>
<evidence type="ECO:0000256" key="11">
    <source>
        <dbReference type="ARBA" id="ARBA00022989"/>
    </source>
</evidence>
<feature type="transmembrane region" description="Helical" evidence="17">
    <location>
        <begin position="154"/>
        <end position="172"/>
    </location>
</feature>
<keyword evidence="15 17" id="KW-0472">Membrane</keyword>
<dbReference type="GO" id="GO:0005743">
    <property type="term" value="C:mitochondrial inner membrane"/>
    <property type="evidence" value="ECO:0007669"/>
    <property type="project" value="UniProtKB-SubCell"/>
</dbReference>
<feature type="domain" description="NADH dehydrogenase subunit 2 C-terminal" evidence="20">
    <location>
        <begin position="293"/>
        <end position="345"/>
    </location>
</feature>
<organism evidence="21">
    <name type="scientific">Agama atra</name>
    <name type="common">Southern rock agama</name>
    <dbReference type="NCBI Taxonomy" id="52208"/>
    <lineage>
        <taxon>Eukaryota</taxon>
        <taxon>Metazoa</taxon>
        <taxon>Chordata</taxon>
        <taxon>Craniata</taxon>
        <taxon>Vertebrata</taxon>
        <taxon>Euteleostomi</taxon>
        <taxon>Lepidosauria</taxon>
        <taxon>Squamata</taxon>
        <taxon>Bifurcata</taxon>
        <taxon>Unidentata</taxon>
        <taxon>Episquamata</taxon>
        <taxon>Toxicofera</taxon>
        <taxon>Iguania</taxon>
        <taxon>Acrodonta</taxon>
        <taxon>Agamidae</taxon>
        <taxon>Agaminae</taxon>
        <taxon>Agama</taxon>
    </lineage>
</organism>
<evidence type="ECO:0000259" key="20">
    <source>
        <dbReference type="Pfam" id="PF06444"/>
    </source>
</evidence>
<evidence type="ECO:0000256" key="4">
    <source>
        <dbReference type="ARBA" id="ARBA00021008"/>
    </source>
</evidence>
<sequence>MTTVLPTPLIIMCLLTPATSLAIVSNHWVLAWAGLELSMMITLLLLQKPKTPRSNEATIKYFITQTIASTMMLAAAMINFIYNGTWNITQLDNKLSTTMAIISLALKMGAAPVHFWLPEVLQGSPLPAAIIITTWQKIAPTVLMFMIWKNGHYWTLMMISLLSIFVGGFGAINQPQMRKMVAFSSINSTGWTLMMMILDTYLALLNVLLYINLISVILYMMEKIPAKTLQNWTMTHLQAQTMGLLVGLTTLATSGLPPTSGWAPKMASLDRMLDQYELTTMATLLSLMTLITLLFYIRLSYISAMTSSPSTSNVQTKWRPKEHVTMWLPVLASNILTTFLLLPVTLAY</sequence>
<evidence type="ECO:0000313" key="21">
    <source>
        <dbReference type="EMBL" id="AAG00751.1"/>
    </source>
</evidence>